<feature type="compositionally biased region" description="Polar residues" evidence="6">
    <location>
        <begin position="21"/>
        <end position="36"/>
    </location>
</feature>
<evidence type="ECO:0000256" key="2">
    <source>
        <dbReference type="ARBA" id="ARBA00006718"/>
    </source>
</evidence>
<feature type="compositionally biased region" description="Low complexity" evidence="6">
    <location>
        <begin position="37"/>
        <end position="46"/>
    </location>
</feature>
<reference evidence="8" key="1">
    <citation type="submission" date="2022-07" db="EMBL/GenBank/DDBJ databases">
        <title>Phylogenomic reconstructions and comparative analyses of Kickxellomycotina fungi.</title>
        <authorList>
            <person name="Reynolds N.K."/>
            <person name="Stajich J.E."/>
            <person name="Barry K."/>
            <person name="Grigoriev I.V."/>
            <person name="Crous P."/>
            <person name="Smith M.E."/>
        </authorList>
    </citation>
    <scope>NUCLEOTIDE SEQUENCE</scope>
    <source>
        <strain evidence="8">NBRC 100468</strain>
    </source>
</reference>
<dbReference type="PANTHER" id="PTHR43011:SF1">
    <property type="entry name" value="IRON-SULFUR CLUSTER ASSEMBLY 2 HOMOLOG, MITOCHONDRIAL"/>
    <property type="match status" value="1"/>
</dbReference>
<comment type="caution">
    <text evidence="8">The sequence shown here is derived from an EMBL/GenBank/DDBJ whole genome shotgun (WGS) entry which is preliminary data.</text>
</comment>
<dbReference type="SUPFAM" id="SSF89360">
    <property type="entry name" value="HesB-like domain"/>
    <property type="match status" value="1"/>
</dbReference>
<evidence type="ECO:0000256" key="4">
    <source>
        <dbReference type="ARBA" id="ARBA00023004"/>
    </source>
</evidence>
<dbReference type="PANTHER" id="PTHR43011">
    <property type="entry name" value="IRON-SULFUR CLUSTER ASSEMBLY 2 HOMOLOG, MITOCHONDRIAL"/>
    <property type="match status" value="1"/>
</dbReference>
<name>A0A9W7ZTU2_9FUNG</name>
<dbReference type="InterPro" id="IPR000361">
    <property type="entry name" value="ATAP_core_dom"/>
</dbReference>
<feature type="region of interest" description="Disordered" evidence="6">
    <location>
        <begin position="1"/>
        <end position="64"/>
    </location>
</feature>
<comment type="similarity">
    <text evidence="2">Belongs to the HesB/IscA family.</text>
</comment>
<protein>
    <submittedName>
        <fullName evidence="8">[4Fe-4S] proteins maturation</fullName>
    </submittedName>
</protein>
<dbReference type="NCBIfam" id="TIGR00049">
    <property type="entry name" value="iron-sulfur cluster assembly accessory protein"/>
    <property type="match status" value="1"/>
</dbReference>
<dbReference type="GO" id="GO:0120510">
    <property type="term" value="C:mitochondrial [4Fe-4S] assembly complex"/>
    <property type="evidence" value="ECO:0007669"/>
    <property type="project" value="UniProtKB-ARBA"/>
</dbReference>
<comment type="subcellular location">
    <subcellularLocation>
        <location evidence="1">Mitochondrion</location>
    </subcellularLocation>
</comment>
<accession>A0A9W7ZTU2</accession>
<evidence type="ECO:0000256" key="1">
    <source>
        <dbReference type="ARBA" id="ARBA00004173"/>
    </source>
</evidence>
<feature type="domain" description="Core" evidence="7">
    <location>
        <begin position="66"/>
        <end position="165"/>
    </location>
</feature>
<keyword evidence="3" id="KW-0479">Metal-binding</keyword>
<dbReference type="InterPro" id="IPR016092">
    <property type="entry name" value="ATAP"/>
</dbReference>
<dbReference type="FunFam" id="2.60.300.12:FF:000006">
    <property type="entry name" value="Iron-sulfur cluster assembly 2 mitochondrial"/>
    <property type="match status" value="1"/>
</dbReference>
<evidence type="ECO:0000256" key="5">
    <source>
        <dbReference type="ARBA" id="ARBA00023128"/>
    </source>
</evidence>
<dbReference type="GO" id="GO:0051539">
    <property type="term" value="F:4 iron, 4 sulfur cluster binding"/>
    <property type="evidence" value="ECO:0007669"/>
    <property type="project" value="TreeGrafter"/>
</dbReference>
<dbReference type="GO" id="GO:0016226">
    <property type="term" value="P:iron-sulfur cluster assembly"/>
    <property type="evidence" value="ECO:0007669"/>
    <property type="project" value="InterPro"/>
</dbReference>
<evidence type="ECO:0000313" key="9">
    <source>
        <dbReference type="Proteomes" id="UP001150538"/>
    </source>
</evidence>
<evidence type="ECO:0000256" key="6">
    <source>
        <dbReference type="SAM" id="MobiDB-lite"/>
    </source>
</evidence>
<feature type="non-terminal residue" evidence="8">
    <location>
        <position position="1"/>
    </location>
</feature>
<gene>
    <name evidence="8" type="primary">ISA2</name>
    <name evidence="8" type="ORF">H4219_005401</name>
</gene>
<proteinExistence type="inferred from homology"/>
<organism evidence="8 9">
    <name type="scientific">Mycoemilia scoparia</name>
    <dbReference type="NCBI Taxonomy" id="417184"/>
    <lineage>
        <taxon>Eukaryota</taxon>
        <taxon>Fungi</taxon>
        <taxon>Fungi incertae sedis</taxon>
        <taxon>Zoopagomycota</taxon>
        <taxon>Kickxellomycotina</taxon>
        <taxon>Kickxellomycetes</taxon>
        <taxon>Kickxellales</taxon>
        <taxon>Kickxellaceae</taxon>
        <taxon>Mycoemilia</taxon>
    </lineage>
</organism>
<dbReference type="Gene3D" id="2.60.300.12">
    <property type="entry name" value="HesB-like domain"/>
    <property type="match status" value="1"/>
</dbReference>
<dbReference type="EMBL" id="JANBPU010000298">
    <property type="protein sequence ID" value="KAJ1912954.1"/>
    <property type="molecule type" value="Genomic_DNA"/>
</dbReference>
<keyword evidence="9" id="KW-1185">Reference proteome</keyword>
<dbReference type="GO" id="GO:0005506">
    <property type="term" value="F:iron ion binding"/>
    <property type="evidence" value="ECO:0007669"/>
    <property type="project" value="TreeGrafter"/>
</dbReference>
<dbReference type="OrthoDB" id="1938621at2759"/>
<dbReference type="AlphaFoldDB" id="A0A9W7ZTU2"/>
<dbReference type="InterPro" id="IPR035903">
    <property type="entry name" value="HesB-like_dom_sf"/>
</dbReference>
<dbReference type="GO" id="GO:0051537">
    <property type="term" value="F:2 iron, 2 sulfur cluster binding"/>
    <property type="evidence" value="ECO:0007669"/>
    <property type="project" value="TreeGrafter"/>
</dbReference>
<dbReference type="Proteomes" id="UP001150538">
    <property type="component" value="Unassembled WGS sequence"/>
</dbReference>
<feature type="compositionally biased region" description="Basic and acidic residues" evidence="6">
    <location>
        <begin position="1"/>
        <end position="19"/>
    </location>
</feature>
<keyword evidence="5" id="KW-0496">Mitochondrion</keyword>
<evidence type="ECO:0000313" key="8">
    <source>
        <dbReference type="EMBL" id="KAJ1912954.1"/>
    </source>
</evidence>
<evidence type="ECO:0000256" key="3">
    <source>
        <dbReference type="ARBA" id="ARBA00022723"/>
    </source>
</evidence>
<keyword evidence="4" id="KW-0408">Iron</keyword>
<dbReference type="Pfam" id="PF01521">
    <property type="entry name" value="Fe-S_biosyn"/>
    <property type="match status" value="1"/>
</dbReference>
<sequence>HYDSGRSNNDKVTKNHDNDNEAAQTQQNQQSSEDSITNTSNTGNNKTSEESSSGEEGGADDASGLILTKEAIERLKYLTKKEGKTQYLRVRVDSGGCYGFQYMMDLVDSIESDDVVFDREGAKFVIDEVSLPLIRGATIHWADELIGQSFRIVANPQSSGGCGCGASFELKF</sequence>
<evidence type="ECO:0000259" key="7">
    <source>
        <dbReference type="Pfam" id="PF01521"/>
    </source>
</evidence>